<dbReference type="OrthoDB" id="4891205at2759"/>
<protein>
    <recommendedName>
        <fullName evidence="1">Prolyl 4-hydroxylase alpha subunit Fe(2+) 2OG dioxygenase domain-containing protein</fullName>
    </recommendedName>
</protein>
<keyword evidence="3" id="KW-1185">Reference proteome</keyword>
<name>A0A2T3ZGC9_TRIA4</name>
<gene>
    <name evidence="2" type="ORF">M441DRAFT_133874</name>
</gene>
<evidence type="ECO:0000313" key="3">
    <source>
        <dbReference type="Proteomes" id="UP000240493"/>
    </source>
</evidence>
<evidence type="ECO:0000259" key="1">
    <source>
        <dbReference type="Pfam" id="PF13640"/>
    </source>
</evidence>
<proteinExistence type="predicted"/>
<evidence type="ECO:0000313" key="2">
    <source>
        <dbReference type="EMBL" id="PTB43843.1"/>
    </source>
</evidence>
<dbReference type="Pfam" id="PF13640">
    <property type="entry name" value="2OG-FeII_Oxy_3"/>
    <property type="match status" value="1"/>
</dbReference>
<dbReference type="InterPro" id="IPR044862">
    <property type="entry name" value="Pro_4_hyd_alph_FE2OG_OXY"/>
</dbReference>
<organism evidence="2 3">
    <name type="scientific">Trichoderma asperellum (strain ATCC 204424 / CBS 433.97 / NBRC 101777)</name>
    <dbReference type="NCBI Taxonomy" id="1042311"/>
    <lineage>
        <taxon>Eukaryota</taxon>
        <taxon>Fungi</taxon>
        <taxon>Dikarya</taxon>
        <taxon>Ascomycota</taxon>
        <taxon>Pezizomycotina</taxon>
        <taxon>Sordariomycetes</taxon>
        <taxon>Hypocreomycetidae</taxon>
        <taxon>Hypocreales</taxon>
        <taxon>Hypocreaceae</taxon>
        <taxon>Trichoderma</taxon>
    </lineage>
</organism>
<accession>A0A2T3ZGC9</accession>
<feature type="non-terminal residue" evidence="2">
    <location>
        <position position="142"/>
    </location>
</feature>
<dbReference type="Proteomes" id="UP000240493">
    <property type="component" value="Unassembled WGS sequence"/>
</dbReference>
<dbReference type="PANTHER" id="PTHR33099">
    <property type="entry name" value="FE2OG DIOXYGENASE DOMAIN-CONTAINING PROTEIN"/>
    <property type="match status" value="1"/>
</dbReference>
<dbReference type="AlphaFoldDB" id="A0A2T3ZGC9"/>
<reference evidence="2 3" key="1">
    <citation type="submission" date="2016-07" db="EMBL/GenBank/DDBJ databases">
        <title>Multiple horizontal gene transfer events from other fungi enriched the ability of initially mycotrophic Trichoderma (Ascomycota) to feed on dead plant biomass.</title>
        <authorList>
            <consortium name="DOE Joint Genome Institute"/>
            <person name="Aerts A."/>
            <person name="Atanasova L."/>
            <person name="Chenthamara K."/>
            <person name="Zhang J."/>
            <person name="Grujic M."/>
            <person name="Henrissat B."/>
            <person name="Kuo A."/>
            <person name="Salamov A."/>
            <person name="Lipzen A."/>
            <person name="Labutti K."/>
            <person name="Barry K."/>
            <person name="Miao Y."/>
            <person name="Rahimi M.J."/>
            <person name="Shen Q."/>
            <person name="Grigoriev I.V."/>
            <person name="Kubicek C.P."/>
            <person name="Druzhinina I.S."/>
        </authorList>
    </citation>
    <scope>NUCLEOTIDE SEQUENCE [LARGE SCALE GENOMIC DNA]</scope>
    <source>
        <strain evidence="2 3">CBS 433.97</strain>
    </source>
</reference>
<dbReference type="EMBL" id="KZ679258">
    <property type="protein sequence ID" value="PTB43843.1"/>
    <property type="molecule type" value="Genomic_DNA"/>
</dbReference>
<sequence length="142" mass="16412">MDETVRKTLQISAKRISFLNPKWDGFVKDLVLEVIRKLGVPAPNRSNVRAELYKHLLYEEGDKFKPHKDTEKIDGMFGTLVICLPSEHEGGEVYLQHGKDSLELSTATTSAYGYYYLAWYADVTHEIKPVRKGYRWVLTYNL</sequence>
<feature type="domain" description="Prolyl 4-hydroxylase alpha subunit Fe(2+) 2OG dioxygenase" evidence="1">
    <location>
        <begin position="57"/>
        <end position="141"/>
    </location>
</feature>
<dbReference type="PANTHER" id="PTHR33099:SF7">
    <property type="entry name" value="MYND-TYPE DOMAIN-CONTAINING PROTEIN"/>
    <property type="match status" value="1"/>
</dbReference>
<dbReference type="Gene3D" id="2.60.120.620">
    <property type="entry name" value="q2cbj1_9rhob like domain"/>
    <property type="match status" value="1"/>
</dbReference>